<dbReference type="EMBL" id="JAGYPF010000004">
    <property type="protein sequence ID" value="MBS4214937.1"/>
    <property type="molecule type" value="Genomic_DNA"/>
</dbReference>
<gene>
    <name evidence="1" type="ORF">KHA99_21035</name>
</gene>
<organism evidence="1 2">
    <name type="scientific">Neobacillus rhizophilus</name>
    <dbReference type="NCBI Taxonomy" id="2833579"/>
    <lineage>
        <taxon>Bacteria</taxon>
        <taxon>Bacillati</taxon>
        <taxon>Bacillota</taxon>
        <taxon>Bacilli</taxon>
        <taxon>Bacillales</taxon>
        <taxon>Bacillaceae</taxon>
        <taxon>Neobacillus</taxon>
    </lineage>
</organism>
<reference evidence="1" key="1">
    <citation type="submission" date="2021-05" db="EMBL/GenBank/DDBJ databases">
        <title>Novel Bacillus species.</title>
        <authorList>
            <person name="Liu G."/>
        </authorList>
    </citation>
    <scope>NUCLEOTIDE SEQUENCE</scope>
    <source>
        <strain evidence="1">FJAT-49825</strain>
    </source>
</reference>
<evidence type="ECO:0000313" key="2">
    <source>
        <dbReference type="Proteomes" id="UP000679749"/>
    </source>
</evidence>
<protein>
    <submittedName>
        <fullName evidence="1">Uncharacterized protein</fullName>
    </submittedName>
</protein>
<proteinExistence type="predicted"/>
<dbReference type="RefSeq" id="WP_213119437.1">
    <property type="nucleotide sequence ID" value="NZ_JAGYPF010000004.1"/>
</dbReference>
<sequence length="246" mass="27808">MNMKQIEAQMKQMQNMINSQNAFRNSPVGKQMEKLATQHIESQKGIMAQKVGELTRLKSMGNPSINIASNSGETRFVKVDNIVSFYTVSQDGKISDIKPVTVKTYSELGDTAKANFDNTFKAEAMAIQYGAFDQQPSMDYFNKVVVANGMDSQLFEMELNRPKVEFEMDFHKVPEVYNAYDSFEDYQKGLTKEMKVYQQTQSIEGRQERKAKISQLESEIKSLEKEVGMSSSYLQMNEGTNGGSGE</sequence>
<name>A0A942U985_9BACI</name>
<accession>A0A942U985</accession>
<keyword evidence="2" id="KW-1185">Reference proteome</keyword>
<dbReference type="AlphaFoldDB" id="A0A942U985"/>
<evidence type="ECO:0000313" key="1">
    <source>
        <dbReference type="EMBL" id="MBS4214937.1"/>
    </source>
</evidence>
<dbReference type="Proteomes" id="UP000679749">
    <property type="component" value="Unassembled WGS sequence"/>
</dbReference>
<comment type="caution">
    <text evidence="1">The sequence shown here is derived from an EMBL/GenBank/DDBJ whole genome shotgun (WGS) entry which is preliminary data.</text>
</comment>